<dbReference type="InterPro" id="IPR057326">
    <property type="entry name" value="KR_dom"/>
</dbReference>
<dbReference type="EMBL" id="WWVX01000010">
    <property type="protein sequence ID" value="MZL70754.1"/>
    <property type="molecule type" value="Genomic_DNA"/>
</dbReference>
<reference evidence="12 15" key="3">
    <citation type="journal article" date="2019" name="Nat. Med.">
        <title>A library of human gut bacterial isolates paired with longitudinal multiomics data enables mechanistic microbiome research.</title>
        <authorList>
            <person name="Poyet M."/>
            <person name="Groussin M."/>
            <person name="Gibbons S.M."/>
            <person name="Avila-Pacheco J."/>
            <person name="Jiang X."/>
            <person name="Kearney S.M."/>
            <person name="Perrotta A.R."/>
            <person name="Berdy B."/>
            <person name="Zhao S."/>
            <person name="Lieberman T.D."/>
            <person name="Swanson P.K."/>
            <person name="Smith M."/>
            <person name="Roesemann S."/>
            <person name="Alexander J.E."/>
            <person name="Rich S.A."/>
            <person name="Livny J."/>
            <person name="Vlamakis H."/>
            <person name="Clish C."/>
            <person name="Bullock K."/>
            <person name="Deik A."/>
            <person name="Scott J."/>
            <person name="Pierce K.A."/>
            <person name="Xavier R.J."/>
            <person name="Alm E.J."/>
        </authorList>
    </citation>
    <scope>NUCLEOTIDE SEQUENCE [LARGE SCALE GENOMIC DNA]</scope>
    <source>
        <strain evidence="12 15">BIOML-A2</strain>
    </source>
</reference>
<comment type="subunit">
    <text evidence="10">Homotetramer.</text>
</comment>
<keyword evidence="5 10" id="KW-0560">Oxidoreductase</keyword>
<feature type="binding site" evidence="9">
    <location>
        <position position="96"/>
    </location>
    <ligand>
        <name>NADP(+)</name>
        <dbReference type="ChEBI" id="CHEBI:58349"/>
    </ligand>
</feature>
<sequence>MEHENKRPLALVTGGSRGIGAAICKRLAKEGFDLIINSISQEELDLPVSRETIEACEAAGAKVVAKPWDVSDYGACEQAVEEITAEHGPVAVLVNNAGITKDGLLLRMKPEQFSAVLNVNLYSAFYMSKLCAKGMTRARRGKIVNISSVAGVYGNAGQANYASSKAGLIGLTKTISKELGSRNITCNAVAPGFIETAMTQTLPEKVVEGAKASISLGRFGTVEDIAGAVAFLCSPSADYITGQVLIVDGGLAM</sequence>
<evidence type="ECO:0000256" key="3">
    <source>
        <dbReference type="ARBA" id="ARBA00012948"/>
    </source>
</evidence>
<dbReference type="PANTHER" id="PTHR42879:SF2">
    <property type="entry name" value="3-OXOACYL-[ACYL-CARRIER-PROTEIN] REDUCTASE FABG"/>
    <property type="match status" value="1"/>
</dbReference>
<feature type="active site" description="Proton acceptor" evidence="8">
    <location>
        <position position="161"/>
    </location>
</feature>
<dbReference type="GO" id="GO:0008202">
    <property type="term" value="P:steroid metabolic process"/>
    <property type="evidence" value="ECO:0007669"/>
    <property type="project" value="UniProtKB-KW"/>
</dbReference>
<evidence type="ECO:0000256" key="9">
    <source>
        <dbReference type="PIRSR" id="PIRSR611284-2"/>
    </source>
</evidence>
<comment type="caution">
    <text evidence="13">The sequence shown here is derived from an EMBL/GenBank/DDBJ whole genome shotgun (WGS) entry which is preliminary data.</text>
</comment>
<dbReference type="CDD" id="cd05333">
    <property type="entry name" value="BKR_SDR_c"/>
    <property type="match status" value="1"/>
</dbReference>
<evidence type="ECO:0000256" key="2">
    <source>
        <dbReference type="ARBA" id="ARBA00006484"/>
    </source>
</evidence>
<dbReference type="InterPro" id="IPR020904">
    <property type="entry name" value="Sc_DH/Rdtase_CS"/>
</dbReference>
<comment type="function">
    <text evidence="10">Catalyzes the NADPH-dependent reduction of beta-ketoacyl-ACP substrates to beta-hydroxyacyl-ACP products, the first reductive step in the elongation cycle of fatty acid biosynthesis.</text>
</comment>
<accession>A0AAP1LIV5</accession>
<dbReference type="SUPFAM" id="SSF51735">
    <property type="entry name" value="NAD(P)-binding Rossmann-fold domains"/>
    <property type="match status" value="1"/>
</dbReference>
<evidence type="ECO:0000256" key="7">
    <source>
        <dbReference type="ARBA" id="ARBA00048508"/>
    </source>
</evidence>
<evidence type="ECO:0000259" key="11">
    <source>
        <dbReference type="SMART" id="SM00822"/>
    </source>
</evidence>
<dbReference type="InterPro" id="IPR036291">
    <property type="entry name" value="NAD(P)-bd_dom_sf"/>
</dbReference>
<dbReference type="Gene3D" id="3.40.50.720">
    <property type="entry name" value="NAD(P)-binding Rossmann-like Domain"/>
    <property type="match status" value="1"/>
</dbReference>
<evidence type="ECO:0000313" key="15">
    <source>
        <dbReference type="Proteomes" id="UP000474718"/>
    </source>
</evidence>
<dbReference type="NCBIfam" id="NF009466">
    <property type="entry name" value="PRK12826.1-2"/>
    <property type="match status" value="1"/>
</dbReference>
<evidence type="ECO:0000256" key="4">
    <source>
        <dbReference type="ARBA" id="ARBA00022857"/>
    </source>
</evidence>
<evidence type="ECO:0000313" key="12">
    <source>
        <dbReference type="EMBL" id="MZL70754.1"/>
    </source>
</evidence>
<dbReference type="GO" id="GO:0051287">
    <property type="term" value="F:NAD binding"/>
    <property type="evidence" value="ECO:0007669"/>
    <property type="project" value="UniProtKB-UniRule"/>
</dbReference>
<dbReference type="InterPro" id="IPR050259">
    <property type="entry name" value="SDR"/>
</dbReference>
<dbReference type="Proteomes" id="UP000184089">
    <property type="component" value="Unassembled WGS sequence"/>
</dbReference>
<dbReference type="SMART" id="SM00822">
    <property type="entry name" value="PKS_KR"/>
    <property type="match status" value="1"/>
</dbReference>
<dbReference type="GO" id="GO:0006633">
    <property type="term" value="P:fatty acid biosynthetic process"/>
    <property type="evidence" value="ECO:0007669"/>
    <property type="project" value="UniProtKB-KW"/>
</dbReference>
<comment type="catalytic activity">
    <reaction evidence="7 10">
        <text>a (3R)-hydroxyacyl-[ACP] + NADP(+) = a 3-oxoacyl-[ACP] + NADPH + H(+)</text>
        <dbReference type="Rhea" id="RHEA:17397"/>
        <dbReference type="Rhea" id="RHEA-COMP:9916"/>
        <dbReference type="Rhea" id="RHEA-COMP:9945"/>
        <dbReference type="ChEBI" id="CHEBI:15378"/>
        <dbReference type="ChEBI" id="CHEBI:57783"/>
        <dbReference type="ChEBI" id="CHEBI:58349"/>
        <dbReference type="ChEBI" id="CHEBI:78776"/>
        <dbReference type="ChEBI" id="CHEBI:78827"/>
        <dbReference type="EC" id="1.1.1.100"/>
    </reaction>
</comment>
<dbReference type="NCBIfam" id="NF005559">
    <property type="entry name" value="PRK07231.1"/>
    <property type="match status" value="1"/>
</dbReference>
<feature type="binding site" evidence="9">
    <location>
        <begin position="14"/>
        <end position="17"/>
    </location>
    <ligand>
        <name>NADP(+)</name>
        <dbReference type="ChEBI" id="CHEBI:58349"/>
    </ligand>
</feature>
<dbReference type="EMBL" id="FQVY01000003">
    <property type="protein sequence ID" value="SHG29823.1"/>
    <property type="molecule type" value="Genomic_DNA"/>
</dbReference>
<keyword evidence="4 9" id="KW-0521">NADP</keyword>
<evidence type="ECO:0000256" key="6">
    <source>
        <dbReference type="ARBA" id="ARBA00023221"/>
    </source>
</evidence>
<reference evidence="14" key="2">
    <citation type="submission" date="2016-11" db="EMBL/GenBank/DDBJ databases">
        <authorList>
            <person name="Jaros S."/>
            <person name="Januszkiewicz K."/>
            <person name="Wedrychowicz H."/>
        </authorList>
    </citation>
    <scope>NUCLEOTIDE SEQUENCE [LARGE SCALE GENOMIC DNA]</scope>
    <source>
        <strain evidence="14">DSM 4029</strain>
    </source>
</reference>
<feature type="binding site" evidence="9">
    <location>
        <position position="194"/>
    </location>
    <ligand>
        <name>NADP(+)</name>
        <dbReference type="ChEBI" id="CHEBI:58349"/>
    </ligand>
</feature>
<comment type="pathway">
    <text evidence="1 10">Lipid metabolism; fatty acid biosynthesis.</text>
</comment>
<dbReference type="InterPro" id="IPR011284">
    <property type="entry name" value="3oxo_ACP_reduc"/>
</dbReference>
<organism evidence="13 14">
    <name type="scientific">Bittarella massiliensis</name>
    <name type="common">ex Durand et al. 2017</name>
    <dbReference type="NCBI Taxonomy" id="1720313"/>
    <lineage>
        <taxon>Bacteria</taxon>
        <taxon>Bacillati</taxon>
        <taxon>Bacillota</taxon>
        <taxon>Clostridia</taxon>
        <taxon>Eubacteriales</taxon>
        <taxon>Oscillospiraceae</taxon>
        <taxon>Bittarella (ex Durand et al. 2017)</taxon>
    </lineage>
</organism>
<evidence type="ECO:0000256" key="1">
    <source>
        <dbReference type="ARBA" id="ARBA00005194"/>
    </source>
</evidence>
<dbReference type="PANTHER" id="PTHR42879">
    <property type="entry name" value="3-OXOACYL-(ACYL-CARRIER-PROTEIN) REDUCTASE"/>
    <property type="match status" value="1"/>
</dbReference>
<evidence type="ECO:0000313" key="13">
    <source>
        <dbReference type="EMBL" id="SHG29823.1"/>
    </source>
</evidence>
<dbReference type="FunFam" id="3.40.50.720:FF:000115">
    <property type="entry name" value="3-oxoacyl-[acyl-carrier-protein] reductase FabG"/>
    <property type="match status" value="1"/>
</dbReference>
<keyword evidence="15" id="KW-1185">Reference proteome</keyword>
<evidence type="ECO:0000313" key="14">
    <source>
        <dbReference type="Proteomes" id="UP000184089"/>
    </source>
</evidence>
<keyword evidence="10" id="KW-0443">Lipid metabolism</keyword>
<keyword evidence="10" id="KW-0444">Lipid biosynthesis</keyword>
<dbReference type="Pfam" id="PF13561">
    <property type="entry name" value="adh_short_C2"/>
    <property type="match status" value="1"/>
</dbReference>
<dbReference type="Proteomes" id="UP000474718">
    <property type="component" value="Unassembled WGS sequence"/>
</dbReference>
<keyword evidence="10" id="KW-0275">Fatty acid biosynthesis</keyword>
<keyword evidence="6" id="KW-0753">Steroid metabolism</keyword>
<evidence type="ECO:0000256" key="8">
    <source>
        <dbReference type="PIRSR" id="PIRSR611284-1"/>
    </source>
</evidence>
<name>A0AAP1LIV5_9FIRM</name>
<dbReference type="PRINTS" id="PR00081">
    <property type="entry name" value="GDHRDH"/>
</dbReference>
<gene>
    <name evidence="12" type="primary">fabG</name>
    <name evidence="12" type="ORF">GT747_13440</name>
    <name evidence="13" type="ORF">SAMN05444424_2023</name>
</gene>
<evidence type="ECO:0000256" key="10">
    <source>
        <dbReference type="RuleBase" id="RU366074"/>
    </source>
</evidence>
<protein>
    <recommendedName>
        <fullName evidence="3 10">3-oxoacyl-[acyl-carrier-protein] reductase</fullName>
        <ecNumber evidence="3 10">1.1.1.100</ecNumber>
    </recommendedName>
</protein>
<dbReference type="EC" id="1.1.1.100" evidence="3 10"/>
<dbReference type="InterPro" id="IPR002347">
    <property type="entry name" value="SDR_fam"/>
</dbReference>
<feature type="domain" description="Ketoreductase" evidence="11">
    <location>
        <begin position="8"/>
        <end position="197"/>
    </location>
</feature>
<proteinExistence type="inferred from homology"/>
<dbReference type="PRINTS" id="PR00080">
    <property type="entry name" value="SDRFAMILY"/>
</dbReference>
<evidence type="ECO:0000256" key="5">
    <source>
        <dbReference type="ARBA" id="ARBA00023002"/>
    </source>
</evidence>
<dbReference type="NCBIfam" id="TIGR01830">
    <property type="entry name" value="3oxo_ACP_reduc"/>
    <property type="match status" value="1"/>
</dbReference>
<dbReference type="GO" id="GO:0004316">
    <property type="term" value="F:3-oxoacyl-[acyl-carrier-protein] reductase (NADPH) activity"/>
    <property type="evidence" value="ECO:0007669"/>
    <property type="project" value="UniProtKB-UniRule"/>
</dbReference>
<dbReference type="RefSeq" id="WP_021658349.1">
    <property type="nucleotide sequence ID" value="NZ_FQVY01000003.1"/>
</dbReference>
<dbReference type="PROSITE" id="PS00061">
    <property type="entry name" value="ADH_SHORT"/>
    <property type="match status" value="1"/>
</dbReference>
<dbReference type="AlphaFoldDB" id="A0AAP1LIV5"/>
<comment type="similarity">
    <text evidence="2 10">Belongs to the short-chain dehydrogenases/reductases (SDR) family.</text>
</comment>
<feature type="binding site" evidence="9">
    <location>
        <begin position="161"/>
        <end position="165"/>
    </location>
    <ligand>
        <name>NADP(+)</name>
        <dbReference type="ChEBI" id="CHEBI:58349"/>
    </ligand>
</feature>
<reference evidence="13" key="1">
    <citation type="submission" date="2016-11" db="EMBL/GenBank/DDBJ databases">
        <authorList>
            <person name="Varghese N."/>
            <person name="Submissions S."/>
        </authorList>
    </citation>
    <scope>NUCLEOTIDE SEQUENCE</scope>
    <source>
        <strain evidence="13">DSM 4029</strain>
    </source>
</reference>
<keyword evidence="10" id="KW-0276">Fatty acid metabolism</keyword>